<sequence>MSQLNFIHLPEVALANGLKIPINLSYQVFGDLQSANPVVLVIHALTGNSNVCGVNGWWNDLIGPNKIIDTGRFTVLAFNIPGNGYDGEEAHLIENYKDFVAADVATIFDLGLKQLNIHHLFAIIGGSVGGGIAWELAARNPDLCEHLIPVACDWKSTDWVIANCHIQDAILNNSKVPLIDARMHAMTMYRTPESFSAKFDRNQHENGLFYVESWLNHHGNKLTSRFKLSAYKLMNQLLKTINITQNGSEFLSVASKISAHIHLVTINSDLLFKPEECWKTYVDLKSVKDNVSIFEIKSIHGHDAFLIAFDQLSKFLLPIFQTKQNLNENHQRYTIRNW</sequence>
<dbReference type="GO" id="GO:0016787">
    <property type="term" value="F:hydrolase activity"/>
    <property type="evidence" value="ECO:0007669"/>
    <property type="project" value="UniProtKB-KW"/>
</dbReference>
<organism evidence="4 5">
    <name type="scientific">Paucihalobacter ruber</name>
    <dbReference type="NCBI Taxonomy" id="2567861"/>
    <lineage>
        <taxon>Bacteria</taxon>
        <taxon>Pseudomonadati</taxon>
        <taxon>Bacteroidota</taxon>
        <taxon>Flavobacteriia</taxon>
        <taxon>Flavobacteriales</taxon>
        <taxon>Flavobacteriaceae</taxon>
        <taxon>Paucihalobacter</taxon>
    </lineage>
</organism>
<dbReference type="AlphaFoldDB" id="A0A506PEH5"/>
<comment type="caution">
    <text evidence="4">The sequence shown here is derived from an EMBL/GenBank/DDBJ whole genome shotgun (WGS) entry which is preliminary data.</text>
</comment>
<dbReference type="OrthoDB" id="9800754at2"/>
<dbReference type="GO" id="GO:0009086">
    <property type="term" value="P:methionine biosynthetic process"/>
    <property type="evidence" value="ECO:0007669"/>
    <property type="project" value="TreeGrafter"/>
</dbReference>
<feature type="domain" description="AB hydrolase-1" evidence="3">
    <location>
        <begin position="37"/>
        <end position="152"/>
    </location>
</feature>
<accession>A0A506PEH5</accession>
<keyword evidence="1" id="KW-0808">Transferase</keyword>
<feature type="active site" description="Nucleophile" evidence="2">
    <location>
        <position position="127"/>
    </location>
</feature>
<proteinExistence type="predicted"/>
<feature type="active site" evidence="2">
    <location>
        <position position="302"/>
    </location>
</feature>
<keyword evidence="5" id="KW-1185">Reference proteome</keyword>
<dbReference type="PIRSF" id="PIRSF000443">
    <property type="entry name" value="Homoser_Ac_trans"/>
    <property type="match status" value="1"/>
</dbReference>
<evidence type="ECO:0000259" key="3">
    <source>
        <dbReference type="Pfam" id="PF00561"/>
    </source>
</evidence>
<dbReference type="EMBL" id="VHIQ01000007">
    <property type="protein sequence ID" value="TPV31954.1"/>
    <property type="molecule type" value="Genomic_DNA"/>
</dbReference>
<gene>
    <name evidence="4" type="ORF">FJ651_14165</name>
</gene>
<dbReference type="PANTHER" id="PTHR32268">
    <property type="entry name" value="HOMOSERINE O-ACETYLTRANSFERASE"/>
    <property type="match status" value="1"/>
</dbReference>
<dbReference type="Gene3D" id="3.40.50.1820">
    <property type="entry name" value="alpha/beta hydrolase"/>
    <property type="match status" value="1"/>
</dbReference>
<reference evidence="4 5" key="1">
    <citation type="submission" date="2019-06" db="EMBL/GenBank/DDBJ databases">
        <title>Flavobacteriaceae Paucihalobacterium erythroidium CWB-1, complete genome.</title>
        <authorList>
            <person name="Wu S."/>
        </authorList>
    </citation>
    <scope>NUCLEOTIDE SEQUENCE [LARGE SCALE GENOMIC DNA]</scope>
    <source>
        <strain evidence="4 5">CWB-1</strain>
    </source>
</reference>
<dbReference type="SUPFAM" id="SSF53474">
    <property type="entry name" value="alpha/beta-Hydrolases"/>
    <property type="match status" value="1"/>
</dbReference>
<dbReference type="GO" id="GO:0004414">
    <property type="term" value="F:homoserine O-acetyltransferase activity"/>
    <property type="evidence" value="ECO:0007669"/>
    <property type="project" value="TreeGrafter"/>
</dbReference>
<dbReference type="GO" id="GO:0009092">
    <property type="term" value="P:homoserine metabolic process"/>
    <property type="evidence" value="ECO:0007669"/>
    <property type="project" value="TreeGrafter"/>
</dbReference>
<name>A0A506PEH5_9FLAO</name>
<keyword evidence="4" id="KW-0378">Hydrolase</keyword>
<evidence type="ECO:0000256" key="2">
    <source>
        <dbReference type="PIRSR" id="PIRSR000443-1"/>
    </source>
</evidence>
<dbReference type="InterPro" id="IPR029058">
    <property type="entry name" value="AB_hydrolase_fold"/>
</dbReference>
<dbReference type="InterPro" id="IPR000073">
    <property type="entry name" value="AB_hydrolase_1"/>
</dbReference>
<dbReference type="Proteomes" id="UP000317332">
    <property type="component" value="Unassembled WGS sequence"/>
</dbReference>
<evidence type="ECO:0000256" key="1">
    <source>
        <dbReference type="ARBA" id="ARBA00022679"/>
    </source>
</evidence>
<protein>
    <submittedName>
        <fullName evidence="4">Alpha/beta fold hydrolase</fullName>
    </submittedName>
</protein>
<dbReference type="InterPro" id="IPR008220">
    <property type="entry name" value="HAT_MetX-like"/>
</dbReference>
<dbReference type="PANTHER" id="PTHR32268:SF11">
    <property type="entry name" value="HOMOSERINE O-ACETYLTRANSFERASE"/>
    <property type="match status" value="1"/>
</dbReference>
<feature type="active site" evidence="2">
    <location>
        <position position="269"/>
    </location>
</feature>
<evidence type="ECO:0000313" key="5">
    <source>
        <dbReference type="Proteomes" id="UP000317332"/>
    </source>
</evidence>
<dbReference type="RefSeq" id="WP_140991236.1">
    <property type="nucleotide sequence ID" value="NZ_VHIQ01000007.1"/>
</dbReference>
<dbReference type="Pfam" id="PF00561">
    <property type="entry name" value="Abhydrolase_1"/>
    <property type="match status" value="1"/>
</dbReference>
<evidence type="ECO:0000313" key="4">
    <source>
        <dbReference type="EMBL" id="TPV31954.1"/>
    </source>
</evidence>